<dbReference type="EMBL" id="WHLY01000004">
    <property type="protein sequence ID" value="MPR37435.1"/>
    <property type="molecule type" value="Genomic_DNA"/>
</dbReference>
<dbReference type="NCBIfam" id="TIGR03976">
    <property type="entry name" value="chp_LLNDYxLRE"/>
    <property type="match status" value="1"/>
</dbReference>
<evidence type="ECO:0000256" key="1">
    <source>
        <dbReference type="SAM" id="MobiDB-lite"/>
    </source>
</evidence>
<dbReference type="Proteomes" id="UP000479293">
    <property type="component" value="Unassembled WGS sequence"/>
</dbReference>
<keyword evidence="3" id="KW-1185">Reference proteome</keyword>
<organism evidence="2 3">
    <name type="scientific">Salmonirosea aquatica</name>
    <dbReference type="NCBI Taxonomy" id="2654236"/>
    <lineage>
        <taxon>Bacteria</taxon>
        <taxon>Pseudomonadati</taxon>
        <taxon>Bacteroidota</taxon>
        <taxon>Cytophagia</taxon>
        <taxon>Cytophagales</taxon>
        <taxon>Spirosomataceae</taxon>
        <taxon>Salmonirosea</taxon>
    </lineage>
</organism>
<protein>
    <submittedName>
        <fullName evidence="2">His-Xaa-Ser system protein HxsD</fullName>
    </submittedName>
</protein>
<accession>A0A7C9BPE3</accession>
<proteinExistence type="predicted"/>
<dbReference type="AlphaFoldDB" id="A0A7C9BPE3"/>
<reference evidence="2 3" key="1">
    <citation type="submission" date="2019-10" db="EMBL/GenBank/DDBJ databases">
        <title>Draft Genome Sequence of Cytophagaceae sp. SJW1-29.</title>
        <authorList>
            <person name="Choi A."/>
        </authorList>
    </citation>
    <scope>NUCLEOTIDE SEQUENCE [LARGE SCALE GENOMIC DNA]</scope>
    <source>
        <strain evidence="2 3">SJW1-29</strain>
    </source>
</reference>
<gene>
    <name evidence="2" type="primary">hxsD</name>
    <name evidence="2" type="ORF">GBK04_29935</name>
</gene>
<evidence type="ECO:0000313" key="3">
    <source>
        <dbReference type="Proteomes" id="UP000479293"/>
    </source>
</evidence>
<comment type="caution">
    <text evidence="2">The sequence shown here is derived from an EMBL/GenBank/DDBJ whole genome shotgun (WGS) entry which is preliminary data.</text>
</comment>
<sequence length="128" mass="14639">MEIIANSGELLQFSVQSEIYAEAVLFKSLYWLTSRAGFEVSIPHTELFLVSVKPLGEKFSNEEREDILAKIRTNLVDFKVRDIINQETTLVRSMILAKAFAHADLPEVRQEHPDSHPPEQKLSKPPYD</sequence>
<feature type="region of interest" description="Disordered" evidence="1">
    <location>
        <begin position="107"/>
        <end position="128"/>
    </location>
</feature>
<dbReference type="RefSeq" id="WP_152766923.1">
    <property type="nucleotide sequence ID" value="NZ_WHLY01000004.1"/>
</dbReference>
<dbReference type="InterPro" id="IPR023974">
    <property type="entry name" value="HxsD"/>
</dbReference>
<evidence type="ECO:0000313" key="2">
    <source>
        <dbReference type="EMBL" id="MPR37435.1"/>
    </source>
</evidence>
<name>A0A7C9BPE3_9BACT</name>